<evidence type="ECO:0000313" key="11">
    <source>
        <dbReference type="EnsemblMetazoa" id="XP_001607389"/>
    </source>
</evidence>
<dbReference type="GO" id="GO:0051119">
    <property type="term" value="F:sugar transmembrane transporter activity"/>
    <property type="evidence" value="ECO:0007669"/>
    <property type="project" value="InterPro"/>
</dbReference>
<dbReference type="PRINTS" id="PR00171">
    <property type="entry name" value="SUGRTRNSPORT"/>
</dbReference>
<evidence type="ECO:0000256" key="7">
    <source>
        <dbReference type="ARBA" id="ARBA00024348"/>
    </source>
</evidence>
<keyword evidence="5 9" id="KW-0472">Membrane</keyword>
<dbReference type="SUPFAM" id="SSF103473">
    <property type="entry name" value="MFS general substrate transporter"/>
    <property type="match status" value="1"/>
</dbReference>
<feature type="domain" description="Major facilitator superfamily (MFS) profile" evidence="10">
    <location>
        <begin position="9"/>
        <end position="442"/>
    </location>
</feature>
<feature type="transmembrane region" description="Helical" evidence="9">
    <location>
        <begin position="60"/>
        <end position="81"/>
    </location>
</feature>
<organism evidence="11 12">
    <name type="scientific">Nasonia vitripennis</name>
    <name type="common">Parasitic wasp</name>
    <dbReference type="NCBI Taxonomy" id="7425"/>
    <lineage>
        <taxon>Eukaryota</taxon>
        <taxon>Metazoa</taxon>
        <taxon>Ecdysozoa</taxon>
        <taxon>Arthropoda</taxon>
        <taxon>Hexapoda</taxon>
        <taxon>Insecta</taxon>
        <taxon>Pterygota</taxon>
        <taxon>Neoptera</taxon>
        <taxon>Endopterygota</taxon>
        <taxon>Hymenoptera</taxon>
        <taxon>Apocrita</taxon>
        <taxon>Proctotrupomorpha</taxon>
        <taxon>Chalcidoidea</taxon>
        <taxon>Pteromalidae</taxon>
        <taxon>Pteromalinae</taxon>
        <taxon>Nasonia</taxon>
    </lineage>
</organism>
<feature type="transmembrane region" description="Helical" evidence="9">
    <location>
        <begin position="418"/>
        <end position="438"/>
    </location>
</feature>
<dbReference type="AlphaFoldDB" id="A0A7M7LJX2"/>
<feature type="transmembrane region" description="Helical" evidence="9">
    <location>
        <begin position="90"/>
        <end position="108"/>
    </location>
</feature>
<gene>
    <name evidence="11" type="primary">100123697</name>
</gene>
<accession>A0A7M7LJX2</accession>
<name>A0A7M7LJX2_NASVI</name>
<feature type="transmembrane region" description="Helical" evidence="9">
    <location>
        <begin position="291"/>
        <end position="313"/>
    </location>
</feature>
<dbReference type="InterPro" id="IPR050549">
    <property type="entry name" value="MFS_Trehalose_Transporter"/>
</dbReference>
<evidence type="ECO:0000256" key="8">
    <source>
        <dbReference type="RuleBase" id="RU003346"/>
    </source>
</evidence>
<reference evidence="11" key="1">
    <citation type="submission" date="2021-01" db="UniProtKB">
        <authorList>
            <consortium name="EnsemblMetazoa"/>
        </authorList>
    </citation>
    <scope>IDENTIFICATION</scope>
</reference>
<keyword evidence="4 9" id="KW-1133">Transmembrane helix</keyword>
<dbReference type="InterPro" id="IPR020846">
    <property type="entry name" value="MFS_dom"/>
</dbReference>
<feature type="transmembrane region" description="Helical" evidence="9">
    <location>
        <begin position="256"/>
        <end position="279"/>
    </location>
</feature>
<dbReference type="SMR" id="A0A7M7LJX2"/>
<evidence type="ECO:0000259" key="10">
    <source>
        <dbReference type="PROSITE" id="PS50850"/>
    </source>
</evidence>
<comment type="subcellular location">
    <subcellularLocation>
        <location evidence="1">Cell membrane</location>
        <topology evidence="1">Multi-pass membrane protein</topology>
    </subcellularLocation>
</comment>
<dbReference type="CDD" id="cd17358">
    <property type="entry name" value="MFS_GLUT6_8_Class3_like"/>
    <property type="match status" value="1"/>
</dbReference>
<dbReference type="InterPro" id="IPR005828">
    <property type="entry name" value="MFS_sugar_transport-like"/>
</dbReference>
<feature type="transmembrane region" description="Helical" evidence="9">
    <location>
        <begin position="114"/>
        <end position="135"/>
    </location>
</feature>
<dbReference type="InParanoid" id="A0A7M7LJX2"/>
<evidence type="ECO:0000256" key="1">
    <source>
        <dbReference type="ARBA" id="ARBA00004651"/>
    </source>
</evidence>
<evidence type="ECO:0000256" key="6">
    <source>
        <dbReference type="ARBA" id="ARBA00023180"/>
    </source>
</evidence>
<comment type="similarity">
    <text evidence="7">Belongs to the major facilitator superfamily. Sugar transporter (TC 2.A.1.1) family. Trehalose transporter subfamily.</text>
</comment>
<dbReference type="Gene3D" id="1.20.1250.20">
    <property type="entry name" value="MFS general substrate transporter like domains"/>
    <property type="match status" value="1"/>
</dbReference>
<dbReference type="OMA" id="CGIQAFT"/>
<dbReference type="InterPro" id="IPR003663">
    <property type="entry name" value="Sugar/inositol_transpt"/>
</dbReference>
<dbReference type="InterPro" id="IPR036259">
    <property type="entry name" value="MFS_trans_sf"/>
</dbReference>
<evidence type="ECO:0000256" key="5">
    <source>
        <dbReference type="ARBA" id="ARBA00023136"/>
    </source>
</evidence>
<evidence type="ECO:0000256" key="3">
    <source>
        <dbReference type="ARBA" id="ARBA00022692"/>
    </source>
</evidence>
<keyword evidence="2" id="KW-1003">Cell membrane</keyword>
<sequence length="497" mass="54948">MTEKGSRFLQYMAASTGNLNIVACGAILGWTSPILPKLAEDNPIAPDNQLLRPITNDEKAWIGSLVPLGVMFGSFVSGYLGEWLGRKRSMLMSTFPFLIGWILVGTAHDIIQIYAGRFILGLALAMPFTVLPMYIGEVSEVAIRGTLGSFLQLFITFGFLFSYSVGPFVSYTVFWLLCASLHVAFFIGFMFMPESPHFLLSKGREAEAAEALARFRGKSLDGVRKEMEEMQAEIEEAYRIKASWNDVFKVKVNIKAIVLTSILMSFQEFMGIDVVLFYVEDIFREAGTSNTAISAIIIGFVQMISSVITPIVVDRSGRKILLVISSIGSGITVGILGAFFYLKNKTDFDTTTIGWVPLATLVVYIIAYSIGWGPLPWTVMGEMFAPAVKPKASSICVFAIWSFSFLLTKFFTNVTPDVGFFFFAACCAVNIVFIVFMFPETKGKTLAEIQQKLSRGRSKAEEIGEESSIRNSVAGAENKMVIYGDLGEGKERELTRY</sequence>
<dbReference type="PANTHER" id="PTHR48021:SF47">
    <property type="entry name" value="GH17672P"/>
    <property type="match status" value="1"/>
</dbReference>
<dbReference type="PANTHER" id="PTHR48021">
    <property type="match status" value="1"/>
</dbReference>
<feature type="transmembrane region" description="Helical" evidence="9">
    <location>
        <begin position="172"/>
        <end position="192"/>
    </location>
</feature>
<dbReference type="KEGG" id="nvi:100123697"/>
<dbReference type="FunFam" id="1.20.1250.20:FF:000055">
    <property type="entry name" value="Facilitated trehalose transporter Tret1-2 homolog"/>
    <property type="match status" value="1"/>
</dbReference>
<keyword evidence="3 9" id="KW-0812">Transmembrane</keyword>
<dbReference type="GO" id="GO:0005886">
    <property type="term" value="C:plasma membrane"/>
    <property type="evidence" value="ECO:0007669"/>
    <property type="project" value="UniProtKB-SubCell"/>
</dbReference>
<feature type="transmembrane region" description="Helical" evidence="9">
    <location>
        <begin position="320"/>
        <end position="341"/>
    </location>
</feature>
<keyword evidence="12" id="KW-1185">Reference proteome</keyword>
<feature type="transmembrane region" description="Helical" evidence="9">
    <location>
        <begin position="147"/>
        <end position="166"/>
    </location>
</feature>
<dbReference type="Pfam" id="PF00083">
    <property type="entry name" value="Sugar_tr"/>
    <property type="match status" value="1"/>
</dbReference>
<proteinExistence type="inferred from homology"/>
<evidence type="ECO:0000256" key="4">
    <source>
        <dbReference type="ARBA" id="ARBA00022989"/>
    </source>
</evidence>
<keyword evidence="6" id="KW-0325">Glycoprotein</keyword>
<dbReference type="InterPro" id="IPR044775">
    <property type="entry name" value="MFS_ERD6/Tret1-like"/>
</dbReference>
<dbReference type="FunCoup" id="A0A7M7LJX2">
    <property type="interactions" value="11"/>
</dbReference>
<dbReference type="NCBIfam" id="TIGR00879">
    <property type="entry name" value="SP"/>
    <property type="match status" value="1"/>
</dbReference>
<evidence type="ECO:0000256" key="2">
    <source>
        <dbReference type="ARBA" id="ARBA00022475"/>
    </source>
</evidence>
<feature type="transmembrane region" description="Helical" evidence="9">
    <location>
        <begin position="353"/>
        <end position="371"/>
    </location>
</feature>
<dbReference type="OrthoDB" id="4142200at2759"/>
<dbReference type="PROSITE" id="PS50850">
    <property type="entry name" value="MFS"/>
    <property type="match status" value="1"/>
</dbReference>
<protein>
    <recommendedName>
        <fullName evidence="10">Major facilitator superfamily (MFS) profile domain-containing protein</fullName>
    </recommendedName>
</protein>
<dbReference type="Proteomes" id="UP000002358">
    <property type="component" value="Chromosome 5"/>
</dbReference>
<feature type="transmembrane region" description="Helical" evidence="9">
    <location>
        <begin position="392"/>
        <end position="412"/>
    </location>
</feature>
<evidence type="ECO:0000313" key="12">
    <source>
        <dbReference type="Proteomes" id="UP000002358"/>
    </source>
</evidence>
<keyword evidence="8" id="KW-0813">Transport</keyword>
<dbReference type="EnsemblMetazoa" id="XM_001607339">
    <property type="protein sequence ID" value="XP_001607389"/>
    <property type="gene ID" value="LOC100123697"/>
</dbReference>
<evidence type="ECO:0000256" key="9">
    <source>
        <dbReference type="SAM" id="Phobius"/>
    </source>
</evidence>